<proteinExistence type="predicted"/>
<reference evidence="3 4" key="1">
    <citation type="submission" date="2018-05" db="EMBL/GenBank/DDBJ databases">
        <title>Genomic Encyclopedia of Type Strains, Phase I: the one thousand microbial genomes (KMG-I) project.</title>
        <authorList>
            <person name="Kyrpides N."/>
        </authorList>
    </citation>
    <scope>NUCLEOTIDE SEQUENCE [LARGE SCALE GENOMIC DNA]</scope>
    <source>
        <strain evidence="3 4">DSM 15611</strain>
    </source>
</reference>
<sequence>MGILCLACVFLFFETIILIMLRKVGLIVVFALLFVVAKGQTVSHFFSNNPEKNVSNGLFTTYKVGEKLYWEIPDTLFGREFVSSITVLKAQKLDKTTQSGPKWGYPGDMIGPVFFGMEVHGDKLWITHPQYNRYFTDSTSVFSRLALTSSTTRVYERLPIIQRSANSILVEVGEWLKHFPLFSMNIAFLDFKLGNKQKQFDKIEKIDVKPDRFLFQVSRVYDYNSFLSSPHEPDTTPKTVSYLTGVCIALMPKQSLEPVTVGLGSYFTISRLAIGGEGIPSRRSIVKRWRLEVPPALHQRYLNGELVEPIRPIVFYVDRQMPEQIRNATIKAVRNWLPAFEQAGFKNAIDAQLAPEDSVNPNFCPYDITVPFISWKESNFRNAYGPTPCEPCGGEVVGCHIGVFSGVLDLLKQWYFVQCGANDPAARQPELPDSVLNVLLELVLTHEVGHSLGLEHNFLASSHFSLDSLRNNDFLHRNGITTSVMDYVRCNYALKPTDKVSLSNRIARLGVYDCWAIACAYRWFPGKDEAERQANRSRWINETKGDSLLAFDSGADVMACAEDLGNNHLAVNEQGIENIRLLCADSAIWISRDSVQRNLFRNRHEGLVEHYQHMLSHVIRHINGIKKANLPPSVINQLEPPHVAKNAVKFLQRHFFLPPSWLFDARFERLLAVPMASKREQFCKQIFDSWRDMLLTLDRYADIAPERIQAVDLLRSAYTALYQLQTAEPKANSLLYFMRKQYSKMLSNLHGKDAITISAPLLMEVDKQINTVGSAKLYLPRKAKTLRKR</sequence>
<feature type="domain" description="DUF5118" evidence="2">
    <location>
        <begin position="54"/>
        <end position="82"/>
    </location>
</feature>
<organism evidence="3 4">
    <name type="scientific">Hoylesella shahii DSM 15611 = JCM 12083</name>
    <dbReference type="NCBI Taxonomy" id="1122991"/>
    <lineage>
        <taxon>Bacteria</taxon>
        <taxon>Pseudomonadati</taxon>
        <taxon>Bacteroidota</taxon>
        <taxon>Bacteroidia</taxon>
        <taxon>Bacteroidales</taxon>
        <taxon>Prevotellaceae</taxon>
        <taxon>Hoylesella</taxon>
    </lineage>
</organism>
<dbReference type="AlphaFoldDB" id="A0A318HV89"/>
<evidence type="ECO:0000259" key="2">
    <source>
        <dbReference type="Pfam" id="PF17162"/>
    </source>
</evidence>
<evidence type="ECO:0000313" key="3">
    <source>
        <dbReference type="EMBL" id="PXX22143.1"/>
    </source>
</evidence>
<keyword evidence="4" id="KW-1185">Reference proteome</keyword>
<dbReference type="PANTHER" id="PTHR38478">
    <property type="entry name" value="PEPTIDASE M1A AND M12B"/>
    <property type="match status" value="1"/>
</dbReference>
<dbReference type="InterPro" id="IPR033428">
    <property type="entry name" value="DUF5118"/>
</dbReference>
<dbReference type="Gene3D" id="3.40.390.10">
    <property type="entry name" value="Collagenase (Catalytic Domain)"/>
    <property type="match status" value="1"/>
</dbReference>
<comment type="caution">
    <text evidence="3">The sequence shown here is derived from an EMBL/GenBank/DDBJ whole genome shotgun (WGS) entry which is preliminary data.</text>
</comment>
<dbReference type="STRING" id="1122991.GCA_000613445_02241"/>
<evidence type="ECO:0000313" key="4">
    <source>
        <dbReference type="Proteomes" id="UP000248314"/>
    </source>
</evidence>
<gene>
    <name evidence="3" type="ORF">EJ73_01361</name>
</gene>
<protein>
    <submittedName>
        <fullName evidence="3">Uncharacterized protein DUF5117</fullName>
    </submittedName>
</protein>
<dbReference type="SUPFAM" id="SSF55486">
    <property type="entry name" value="Metalloproteases ('zincins'), catalytic domain"/>
    <property type="match status" value="1"/>
</dbReference>
<name>A0A318HV89_9BACT</name>
<feature type="domain" description="EcxA zinc-binding" evidence="1">
    <location>
        <begin position="430"/>
        <end position="669"/>
    </location>
</feature>
<dbReference type="Pfam" id="PF16313">
    <property type="entry name" value="DUF4953"/>
    <property type="match status" value="1"/>
</dbReference>
<dbReference type="EMBL" id="QJJX01000013">
    <property type="protein sequence ID" value="PXX22143.1"/>
    <property type="molecule type" value="Genomic_DNA"/>
</dbReference>
<dbReference type="GO" id="GO:0008237">
    <property type="term" value="F:metallopeptidase activity"/>
    <property type="evidence" value="ECO:0007669"/>
    <property type="project" value="InterPro"/>
</dbReference>
<evidence type="ECO:0000259" key="1">
    <source>
        <dbReference type="Pfam" id="PF16313"/>
    </source>
</evidence>
<accession>A0A318HV89</accession>
<dbReference type="InterPro" id="IPR024079">
    <property type="entry name" value="MetalloPept_cat_dom_sf"/>
</dbReference>
<dbReference type="Pfam" id="PF17162">
    <property type="entry name" value="DUF5118"/>
    <property type="match status" value="1"/>
</dbReference>
<dbReference type="InterPro" id="IPR032534">
    <property type="entry name" value="EcxA_zinc-bd"/>
</dbReference>
<dbReference type="Proteomes" id="UP000248314">
    <property type="component" value="Unassembled WGS sequence"/>
</dbReference>
<dbReference type="PANTHER" id="PTHR38478:SF1">
    <property type="entry name" value="ZINC DEPENDENT METALLOPROTEASE DOMAIN LIPOPROTEIN"/>
    <property type="match status" value="1"/>
</dbReference>